<protein>
    <recommendedName>
        <fullName evidence="5">Type I restriction modification DNA specificity domain-containing protein</fullName>
    </recommendedName>
</protein>
<evidence type="ECO:0000259" key="5">
    <source>
        <dbReference type="Pfam" id="PF01420"/>
    </source>
</evidence>
<comment type="similarity">
    <text evidence="1">Belongs to the type-I restriction system S methylase family.</text>
</comment>
<sequence>MELKNGYQKTEIGVIPEEWKVIPLNLLTSTVASGQSKHSKPYGTFPIHGSTGIIGYTEWPEYQGDAILVARVGANAGKLNVVCGEYGVTDNTIIVRVNSGISLPFIWRSLEAKKLNSLVFGSGQPLITGSQLKALLFALPSSNEQQAITAALSDTDALLEGISKLITKKRDIKQATMQQLLTGKSRLPGFSGDLIERKLGDIAIIKDGTHQTPKYVSSGVPFFSVEHVTSGNFVNTKFISEAEHRFLTRSFKIEKGDILMTRIGSIGVCKLVDWDFDASFYVSLALLKIKQSCSPAYIAHYSKSTAFINEVELNSLPSAIPKKINLGAISNIKVKLPTTLAEQTAIAQVLSDMDNEIDALEKRLEKTRMLKQGMMQELLTGRIRLV</sequence>
<evidence type="ECO:0000256" key="2">
    <source>
        <dbReference type="ARBA" id="ARBA00022747"/>
    </source>
</evidence>
<dbReference type="Gene3D" id="1.10.287.1120">
    <property type="entry name" value="Bipartite methylase S protein"/>
    <property type="match status" value="1"/>
</dbReference>
<dbReference type="GO" id="GO:0003677">
    <property type="term" value="F:DNA binding"/>
    <property type="evidence" value="ECO:0007669"/>
    <property type="project" value="UniProtKB-KW"/>
</dbReference>
<evidence type="ECO:0000256" key="3">
    <source>
        <dbReference type="ARBA" id="ARBA00023125"/>
    </source>
</evidence>
<keyword evidence="4" id="KW-0175">Coiled coil</keyword>
<evidence type="ECO:0000256" key="4">
    <source>
        <dbReference type="SAM" id="Coils"/>
    </source>
</evidence>
<reference evidence="7" key="1">
    <citation type="submission" date="2017-05" db="EMBL/GenBank/DDBJ databases">
        <authorList>
            <person name="Barney B.M."/>
        </authorList>
    </citation>
    <scope>NUCLEOTIDE SEQUENCE [LARGE SCALE GENOMIC DNA]</scope>
    <source>
        <strain evidence="7">PSBB022</strain>
    </source>
</reference>
<dbReference type="InterPro" id="IPR044946">
    <property type="entry name" value="Restrct_endonuc_typeI_TRD_sf"/>
</dbReference>
<accession>A0A266Q2Y5</accession>
<dbReference type="InterPro" id="IPR000055">
    <property type="entry name" value="Restrct_endonuc_typeI_TRD"/>
</dbReference>
<keyword evidence="7" id="KW-1185">Reference proteome</keyword>
<dbReference type="PANTHER" id="PTHR30408">
    <property type="entry name" value="TYPE-1 RESTRICTION ENZYME ECOKI SPECIFICITY PROTEIN"/>
    <property type="match status" value="1"/>
</dbReference>
<evidence type="ECO:0000256" key="1">
    <source>
        <dbReference type="ARBA" id="ARBA00010923"/>
    </source>
</evidence>
<dbReference type="RefSeq" id="WP_094985362.1">
    <property type="nucleotide sequence ID" value="NZ_NHNI01000002.1"/>
</dbReference>
<feature type="domain" description="Type I restriction modification DNA specificity" evidence="5">
    <location>
        <begin position="196"/>
        <end position="364"/>
    </location>
</feature>
<dbReference type="CDD" id="cd17266">
    <property type="entry name" value="RMtype1_S_Sau1132ORF3780P-TRD2-CR2_like"/>
    <property type="match status" value="1"/>
</dbReference>
<dbReference type="SUPFAM" id="SSF116734">
    <property type="entry name" value="DNA methylase specificity domain"/>
    <property type="match status" value="2"/>
</dbReference>
<evidence type="ECO:0000313" key="6">
    <source>
        <dbReference type="EMBL" id="OZY84233.1"/>
    </source>
</evidence>
<organism evidence="6 7">
    <name type="scientific">Cellvibrio mixtus</name>
    <dbReference type="NCBI Taxonomy" id="39650"/>
    <lineage>
        <taxon>Bacteria</taxon>
        <taxon>Pseudomonadati</taxon>
        <taxon>Pseudomonadota</taxon>
        <taxon>Gammaproteobacteria</taxon>
        <taxon>Cellvibrionales</taxon>
        <taxon>Cellvibrionaceae</taxon>
        <taxon>Cellvibrio</taxon>
    </lineage>
</organism>
<feature type="coiled-coil region" evidence="4">
    <location>
        <begin position="350"/>
        <end position="377"/>
    </location>
</feature>
<feature type="domain" description="Type I restriction modification DNA specificity" evidence="5">
    <location>
        <begin position="38"/>
        <end position="165"/>
    </location>
</feature>
<name>A0A266Q2Y5_9GAMM</name>
<keyword evidence="2" id="KW-0680">Restriction system</keyword>
<dbReference type="EMBL" id="NHNI01000002">
    <property type="protein sequence ID" value="OZY84233.1"/>
    <property type="molecule type" value="Genomic_DNA"/>
</dbReference>
<comment type="caution">
    <text evidence="6">The sequence shown here is derived from an EMBL/GenBank/DDBJ whole genome shotgun (WGS) entry which is preliminary data.</text>
</comment>
<keyword evidence="3" id="KW-0238">DNA-binding</keyword>
<dbReference type="InterPro" id="IPR052021">
    <property type="entry name" value="Type-I_RS_S_subunit"/>
</dbReference>
<dbReference type="Gene3D" id="3.90.220.20">
    <property type="entry name" value="DNA methylase specificity domains"/>
    <property type="match status" value="2"/>
</dbReference>
<dbReference type="CDD" id="cd17246">
    <property type="entry name" value="RMtype1_S_SonII-TRD2-CR2_like"/>
    <property type="match status" value="1"/>
</dbReference>
<dbReference type="Pfam" id="PF01420">
    <property type="entry name" value="Methylase_S"/>
    <property type="match status" value="2"/>
</dbReference>
<dbReference type="PANTHER" id="PTHR30408:SF12">
    <property type="entry name" value="TYPE I RESTRICTION ENZYME MJAVIII SPECIFICITY SUBUNIT"/>
    <property type="match status" value="1"/>
</dbReference>
<dbReference type="Proteomes" id="UP000216101">
    <property type="component" value="Unassembled WGS sequence"/>
</dbReference>
<dbReference type="GO" id="GO:0009307">
    <property type="term" value="P:DNA restriction-modification system"/>
    <property type="evidence" value="ECO:0007669"/>
    <property type="project" value="UniProtKB-KW"/>
</dbReference>
<gene>
    <name evidence="6" type="ORF">CBP51_13470</name>
</gene>
<evidence type="ECO:0000313" key="7">
    <source>
        <dbReference type="Proteomes" id="UP000216101"/>
    </source>
</evidence>
<proteinExistence type="inferred from homology"/>
<dbReference type="AlphaFoldDB" id="A0A266Q2Y5"/>